<gene>
    <name evidence="2" type="ORF">WH96_15655</name>
</gene>
<protein>
    <recommendedName>
        <fullName evidence="4">DUF4424 domain-containing protein</fullName>
    </recommendedName>
</protein>
<evidence type="ECO:0008006" key="4">
    <source>
        <dbReference type="Google" id="ProtNLM"/>
    </source>
</evidence>
<keyword evidence="3" id="KW-1185">Reference proteome</keyword>
<dbReference type="EMBL" id="LAQL01000010">
    <property type="protein sequence ID" value="KLN59818.1"/>
    <property type="molecule type" value="Genomic_DNA"/>
</dbReference>
<dbReference type="AlphaFoldDB" id="A0A0H2MBT7"/>
<dbReference type="Proteomes" id="UP000035444">
    <property type="component" value="Unassembled WGS sequence"/>
</dbReference>
<evidence type="ECO:0000313" key="2">
    <source>
        <dbReference type="EMBL" id="KLN59818.1"/>
    </source>
</evidence>
<proteinExistence type="predicted"/>
<name>A0A0H2MBT7_9PROT</name>
<organism evidence="2 3">
    <name type="scientific">Kiloniella spongiae</name>
    <dbReference type="NCBI Taxonomy" id="1489064"/>
    <lineage>
        <taxon>Bacteria</taxon>
        <taxon>Pseudomonadati</taxon>
        <taxon>Pseudomonadota</taxon>
        <taxon>Alphaproteobacteria</taxon>
        <taxon>Rhodospirillales</taxon>
        <taxon>Kiloniellaceae</taxon>
        <taxon>Kiloniella</taxon>
    </lineage>
</organism>
<feature type="chain" id="PRO_5002597144" description="DUF4424 domain-containing protein" evidence="1">
    <location>
        <begin position="31"/>
        <end position="327"/>
    </location>
</feature>
<keyword evidence="1" id="KW-0732">Signal</keyword>
<accession>A0A0H2MBT7</accession>
<dbReference type="RefSeq" id="WP_047765149.1">
    <property type="nucleotide sequence ID" value="NZ_LAQL01000010.1"/>
</dbReference>
<dbReference type="STRING" id="1489064.WH96_15655"/>
<feature type="signal peptide" evidence="1">
    <location>
        <begin position="1"/>
        <end position="30"/>
    </location>
</feature>
<comment type="caution">
    <text evidence="2">The sequence shown here is derived from an EMBL/GenBank/DDBJ whole genome shotgun (WGS) entry which is preliminary data.</text>
</comment>
<evidence type="ECO:0000313" key="3">
    <source>
        <dbReference type="Proteomes" id="UP000035444"/>
    </source>
</evidence>
<evidence type="ECO:0000256" key="1">
    <source>
        <dbReference type="SAM" id="SignalP"/>
    </source>
</evidence>
<sequence length="327" mass="36649">MSNSSRNPFKYFVRLSLTVLVLMMNASAGAEESSGFVKAVNLELRSDNIVLQVNRSDGSDNIEFLTVPPYLELLADGYVKCSIDAKIVPENTEIYFGTFDRILYGETYPPHLNEWNASTSEWETKYSSDPQVFRVPLSNISNGHSSLRVDVKELMQKKLLGYLEEGKTFENFYQDSHEIILSRAITLITECESKGERFSGYDTETINIVIRYKGDQNFSGSKSLDRQIANFNKSFLKLTDVSIFQPSLMYSGVCHAETTSPVRFSYTAVGIGAIRFVLLQNEQTIAGSQIIPHNSEIPLTIATEILYPLGAHMLHRGGQGSFMTQLS</sequence>
<dbReference type="OrthoDB" id="9820227at2"/>
<reference evidence="2 3" key="1">
    <citation type="submission" date="2015-03" db="EMBL/GenBank/DDBJ databases">
        <title>Genome Sequence of Kiloniella spongiae MEBiC09566, isolated from a marine sponge.</title>
        <authorList>
            <person name="Shao Z."/>
            <person name="Wang L."/>
            <person name="Li X."/>
        </authorList>
    </citation>
    <scope>NUCLEOTIDE SEQUENCE [LARGE SCALE GENOMIC DNA]</scope>
    <source>
        <strain evidence="2 3">MEBiC09566</strain>
    </source>
</reference>